<evidence type="ECO:0000259" key="1">
    <source>
        <dbReference type="Pfam" id="PF03372"/>
    </source>
</evidence>
<organism evidence="2 3">
    <name type="scientific">Sumerlaea chitinivorans</name>
    <dbReference type="NCBI Taxonomy" id="2250252"/>
    <lineage>
        <taxon>Bacteria</taxon>
        <taxon>Candidatus Sumerlaeota</taxon>
        <taxon>Candidatus Sumerlaeia</taxon>
        <taxon>Candidatus Sumerlaeales</taxon>
        <taxon>Candidatus Sumerlaeaceae</taxon>
        <taxon>Candidatus Sumerlaea</taxon>
    </lineage>
</organism>
<dbReference type="EMBL" id="CP030759">
    <property type="protein sequence ID" value="AXA35429.1"/>
    <property type="molecule type" value="Genomic_DNA"/>
</dbReference>
<keyword evidence="2" id="KW-0540">Nuclease</keyword>
<keyword evidence="2" id="KW-0378">Hydrolase</keyword>
<keyword evidence="2" id="KW-0269">Exonuclease</keyword>
<dbReference type="InterPro" id="IPR005135">
    <property type="entry name" value="Endo/exonuclease/phosphatase"/>
</dbReference>
<feature type="domain" description="Endonuclease/exonuclease/phosphatase" evidence="1">
    <location>
        <begin position="18"/>
        <end position="123"/>
    </location>
</feature>
<dbReference type="KEGG" id="schv:BRCON_0652"/>
<keyword evidence="2" id="KW-0255">Endonuclease</keyword>
<dbReference type="SUPFAM" id="SSF56219">
    <property type="entry name" value="DNase I-like"/>
    <property type="match status" value="1"/>
</dbReference>
<evidence type="ECO:0000313" key="3">
    <source>
        <dbReference type="Proteomes" id="UP000262583"/>
    </source>
</evidence>
<dbReference type="AlphaFoldDB" id="A0A2Z4Y356"/>
<proteinExistence type="predicted"/>
<protein>
    <submittedName>
        <fullName evidence="2">Endonuclease/exonuclease/phosphatase</fullName>
    </submittedName>
</protein>
<dbReference type="GO" id="GO:0004527">
    <property type="term" value="F:exonuclease activity"/>
    <property type="evidence" value="ECO:0007669"/>
    <property type="project" value="UniProtKB-KW"/>
</dbReference>
<dbReference type="Pfam" id="PF03372">
    <property type="entry name" value="Exo_endo_phos"/>
    <property type="match status" value="1"/>
</dbReference>
<sequence length="143" mass="16322">MHARIEAMGISLHVFCVHLGLRWRERDYQIARLMSDEVLGHPRFHSGPRILLGDFNNWFPVKSARLLREQFKDACRVTGRKRINTFGHPITYLSLDYVFVSPEITVLSCDVSRQRLARLASDHRPLVCQLAVPMVLGPETAGA</sequence>
<gene>
    <name evidence="2" type="ORF">BRCON_0652</name>
</gene>
<evidence type="ECO:0000313" key="2">
    <source>
        <dbReference type="EMBL" id="AXA35429.1"/>
    </source>
</evidence>
<dbReference type="InterPro" id="IPR036691">
    <property type="entry name" value="Endo/exonu/phosph_ase_sf"/>
</dbReference>
<accession>A0A2Z4Y356</accession>
<reference evidence="2 3" key="1">
    <citation type="submission" date="2018-05" db="EMBL/GenBank/DDBJ databases">
        <title>A metagenomic window into the 2 km-deep terrestrial subsurface aquifer revealed taxonomically and functionally diverse microbial community comprising novel uncultured bacterial lineages.</title>
        <authorList>
            <person name="Kadnikov V.V."/>
            <person name="Mardanov A.V."/>
            <person name="Beletsky A.V."/>
            <person name="Banks D."/>
            <person name="Pimenov N.V."/>
            <person name="Frank Y.A."/>
            <person name="Karnachuk O.V."/>
            <person name="Ravin N.V."/>
        </authorList>
    </citation>
    <scope>NUCLEOTIDE SEQUENCE [LARGE SCALE GENOMIC DNA]</scope>
    <source>
        <strain evidence="2">BY</strain>
    </source>
</reference>
<dbReference type="Gene3D" id="3.60.10.10">
    <property type="entry name" value="Endonuclease/exonuclease/phosphatase"/>
    <property type="match status" value="1"/>
</dbReference>
<name>A0A2Z4Y356_SUMC1</name>
<dbReference type="GO" id="GO:0004519">
    <property type="term" value="F:endonuclease activity"/>
    <property type="evidence" value="ECO:0007669"/>
    <property type="project" value="UniProtKB-KW"/>
</dbReference>
<dbReference type="Proteomes" id="UP000262583">
    <property type="component" value="Chromosome"/>
</dbReference>